<dbReference type="InterPro" id="IPR002156">
    <property type="entry name" value="RNaseH_domain"/>
</dbReference>
<proteinExistence type="predicted"/>
<keyword evidence="4" id="KW-1185">Reference proteome</keyword>
<evidence type="ECO:0000259" key="1">
    <source>
        <dbReference type="PROSITE" id="PS50878"/>
    </source>
</evidence>
<dbReference type="CDD" id="cd09276">
    <property type="entry name" value="Rnase_HI_RT_non_LTR"/>
    <property type="match status" value="1"/>
</dbReference>
<dbReference type="Pfam" id="PF00078">
    <property type="entry name" value="RVT_1"/>
    <property type="match status" value="1"/>
</dbReference>
<dbReference type="Gene3D" id="3.30.420.10">
    <property type="entry name" value="Ribonuclease H-like superfamily/Ribonuclease H"/>
    <property type="match status" value="1"/>
</dbReference>
<organism evidence="3 4">
    <name type="scientific">Apolygus lucorum</name>
    <name type="common">Small green plant bug</name>
    <name type="synonym">Lygocoris lucorum</name>
    <dbReference type="NCBI Taxonomy" id="248454"/>
    <lineage>
        <taxon>Eukaryota</taxon>
        <taxon>Metazoa</taxon>
        <taxon>Ecdysozoa</taxon>
        <taxon>Arthropoda</taxon>
        <taxon>Hexapoda</taxon>
        <taxon>Insecta</taxon>
        <taxon>Pterygota</taxon>
        <taxon>Neoptera</taxon>
        <taxon>Paraneoptera</taxon>
        <taxon>Hemiptera</taxon>
        <taxon>Heteroptera</taxon>
        <taxon>Panheteroptera</taxon>
        <taxon>Cimicomorpha</taxon>
        <taxon>Miridae</taxon>
        <taxon>Mirini</taxon>
        <taxon>Apolygus</taxon>
    </lineage>
</organism>
<sequence>MLRWFRHWRVSEEESLSDHRMVEFDILGDPNADEVVTDIGSRRKYKVTAANWDQFDSSLKHKVITLLDRECYAGDHFELLDKLYAEYIMGQLDLETAIDQFSKIVEYACVQSIPRCHVPKPGNVKRSVPWWSKEFTDERRKVRRMRRQFQRTRDLVLRETRRKIYADAKNVLTKRIREAKRASWRAYCCATSGTSPWNLVYKLAAGKLRPATTFSTLVKSDGNHTASLEETLNVIMENCVPLDSEVDDTEHHKMMRVNGRTDVACGLDDIPFVQEEIAAVIQRFQDRKAPGADGFSRRIILQVHQLLPVTVCTIFNECLRRGYFPRLWKTSWGVLIVKPGKERVLDASKYRLISLLPIMARILEKMMMNRIMFALRRDCQLSDRQFGFRPQCGTVNALLAVEKHIGRQLERRHRVLMISLDVRGAFDAAWWPAILSQLRSKNCPRNLYALARSYFNDRTVVYESNTVSIVRRQERGCPQGSCSGPGFWCIMYDSLLMLDYPPEVEIYAYADDVLLVVSCEDELMLQIVANETLAKVECWAAKNKITFNCAKSQMLYVTTRQRLGRPLRVFLQGDRLEEVQVLRYLGVWFDRHHRWAHHIRRCTDRAGQLIHALSRSARIYWGLGSDALSVIYAGAILPVLTYAVPVWVKGLSIKYNTLALRRVQRRMALRIIKGFHTISFDAAFVMAKMVPIDIKIAEMVDRFWALRAGDPEVAGPWLEIDCNVDPSEWVHPVWAASVLVETDYEPCWSIYTDGSRINDHTGCAFVAYRDGNLIIERKFHLADWCSNNQAELLAIAEALSWISEQNIPEDARKVTLWTDSQVSLDCLRNLKVRTQTVEWIRRTVWSLRNGNWRVAIRWVRAHDGTVGNEEADRLAKEAAMDEEAEVSFHLAPLTFVSRMSSDASQREWNREWNLSQKGRHTWNFYPSISARRKSELQISYKMTQALTGHGRNKASLFRFGQAEDPFCGCDGVTEQTWDHLISGCQLFEQERSRLIRKVMLTGELWPPDARMLVGRFLDPFSTFINSMDFELL</sequence>
<dbReference type="SUPFAM" id="SSF56672">
    <property type="entry name" value="DNA/RNA polymerases"/>
    <property type="match status" value="1"/>
</dbReference>
<dbReference type="EMBL" id="WIXP02000011">
    <property type="protein sequence ID" value="KAF6203375.1"/>
    <property type="molecule type" value="Genomic_DNA"/>
</dbReference>
<dbReference type="GO" id="GO:0042575">
    <property type="term" value="C:DNA polymerase complex"/>
    <property type="evidence" value="ECO:0007669"/>
    <property type="project" value="UniProtKB-ARBA"/>
</dbReference>
<dbReference type="InterPro" id="IPR043502">
    <property type="entry name" value="DNA/RNA_pol_sf"/>
</dbReference>
<dbReference type="PANTHER" id="PTHR19446">
    <property type="entry name" value="REVERSE TRANSCRIPTASES"/>
    <property type="match status" value="1"/>
</dbReference>
<dbReference type="PROSITE" id="PS50878">
    <property type="entry name" value="RT_POL"/>
    <property type="match status" value="1"/>
</dbReference>
<dbReference type="InterPro" id="IPR012337">
    <property type="entry name" value="RNaseH-like_sf"/>
</dbReference>
<protein>
    <recommendedName>
        <fullName evidence="5">Reverse transcriptase domain-containing protein</fullName>
    </recommendedName>
</protein>
<evidence type="ECO:0000313" key="3">
    <source>
        <dbReference type="EMBL" id="KAF6203375.1"/>
    </source>
</evidence>
<dbReference type="PROSITE" id="PS50879">
    <property type="entry name" value="RNASE_H_1"/>
    <property type="match status" value="1"/>
</dbReference>
<evidence type="ECO:0008006" key="5">
    <source>
        <dbReference type="Google" id="ProtNLM"/>
    </source>
</evidence>
<dbReference type="Proteomes" id="UP000466442">
    <property type="component" value="Unassembled WGS sequence"/>
</dbReference>
<evidence type="ECO:0000259" key="2">
    <source>
        <dbReference type="PROSITE" id="PS50879"/>
    </source>
</evidence>
<dbReference type="CDD" id="cd01650">
    <property type="entry name" value="RT_nLTR_like"/>
    <property type="match status" value="1"/>
</dbReference>
<accession>A0A8S9X728</accession>
<evidence type="ECO:0000313" key="4">
    <source>
        <dbReference type="Proteomes" id="UP000466442"/>
    </source>
</evidence>
<dbReference type="SUPFAM" id="SSF53098">
    <property type="entry name" value="Ribonuclease H-like"/>
    <property type="match status" value="1"/>
</dbReference>
<dbReference type="GO" id="GO:0071897">
    <property type="term" value="P:DNA biosynthetic process"/>
    <property type="evidence" value="ECO:0007669"/>
    <property type="project" value="UniProtKB-ARBA"/>
</dbReference>
<feature type="domain" description="Reverse transcriptase" evidence="1">
    <location>
        <begin position="317"/>
        <end position="589"/>
    </location>
</feature>
<dbReference type="GO" id="GO:0004523">
    <property type="term" value="F:RNA-DNA hybrid ribonuclease activity"/>
    <property type="evidence" value="ECO:0007669"/>
    <property type="project" value="InterPro"/>
</dbReference>
<dbReference type="InterPro" id="IPR036397">
    <property type="entry name" value="RNaseH_sf"/>
</dbReference>
<dbReference type="AlphaFoldDB" id="A0A8S9X728"/>
<comment type="caution">
    <text evidence="3">The sequence shown here is derived from an EMBL/GenBank/DDBJ whole genome shotgun (WGS) entry which is preliminary data.</text>
</comment>
<dbReference type="GO" id="GO:0003676">
    <property type="term" value="F:nucleic acid binding"/>
    <property type="evidence" value="ECO:0007669"/>
    <property type="project" value="InterPro"/>
</dbReference>
<gene>
    <name evidence="3" type="ORF">GE061_003794</name>
</gene>
<reference evidence="3" key="1">
    <citation type="journal article" date="2021" name="Mol. Ecol. Resour.">
        <title>Apolygus lucorum genome provides insights into omnivorousness and mesophyll feeding.</title>
        <authorList>
            <person name="Liu Y."/>
            <person name="Liu H."/>
            <person name="Wang H."/>
            <person name="Huang T."/>
            <person name="Liu B."/>
            <person name="Yang B."/>
            <person name="Yin L."/>
            <person name="Li B."/>
            <person name="Zhang Y."/>
            <person name="Zhang S."/>
            <person name="Jiang F."/>
            <person name="Zhang X."/>
            <person name="Ren Y."/>
            <person name="Wang B."/>
            <person name="Wang S."/>
            <person name="Lu Y."/>
            <person name="Wu K."/>
            <person name="Fan W."/>
            <person name="Wang G."/>
        </authorList>
    </citation>
    <scope>NUCLEOTIDE SEQUENCE</scope>
    <source>
        <strain evidence="3">12Hb</strain>
    </source>
</reference>
<dbReference type="OrthoDB" id="6629835at2759"/>
<feature type="domain" description="RNase H type-1" evidence="2">
    <location>
        <begin position="744"/>
        <end position="880"/>
    </location>
</feature>
<dbReference type="InterPro" id="IPR000477">
    <property type="entry name" value="RT_dom"/>
</dbReference>
<name>A0A8S9X728_APOLU</name>
<dbReference type="Pfam" id="PF00075">
    <property type="entry name" value="RNase_H"/>
    <property type="match status" value="1"/>
</dbReference>